<comment type="cofactor">
    <cofactor evidence="6 7">
        <name>Mg(2+)</name>
        <dbReference type="ChEBI" id="CHEBI:18420"/>
    </cofactor>
    <text evidence="6 7">Binds 1 Mg(2+) ion per subunit.</text>
</comment>
<dbReference type="Pfam" id="PF13378">
    <property type="entry name" value="MR_MLE_C"/>
    <property type="match status" value="1"/>
</dbReference>
<comment type="caution">
    <text evidence="9">The sequence shown here is derived from an EMBL/GenBank/DDBJ whole genome shotgun (WGS) entry which is preliminary data.</text>
</comment>
<evidence type="ECO:0000313" key="9">
    <source>
        <dbReference type="EMBL" id="RAJ95575.1"/>
    </source>
</evidence>
<keyword evidence="4 7" id="KW-0413">Isomerase</keyword>
<feature type="binding site" evidence="6">
    <location>
        <position position="239"/>
    </location>
    <ligand>
        <name>Mg(2+)</name>
        <dbReference type="ChEBI" id="CHEBI:18420"/>
    </ligand>
</feature>
<dbReference type="GO" id="GO:0006518">
    <property type="term" value="P:peptide metabolic process"/>
    <property type="evidence" value="ECO:0007669"/>
    <property type="project" value="UniProtKB-ARBA"/>
</dbReference>
<feature type="binding site" evidence="6">
    <location>
        <position position="214"/>
    </location>
    <ligand>
        <name>Mg(2+)</name>
        <dbReference type="ChEBI" id="CHEBI:18420"/>
    </ligand>
</feature>
<keyword evidence="2 6" id="KW-0479">Metal-binding</keyword>
<evidence type="ECO:0000256" key="5">
    <source>
        <dbReference type="PIRSR" id="PIRSR634603-1"/>
    </source>
</evidence>
<dbReference type="Proteomes" id="UP000248790">
    <property type="component" value="Unassembled WGS sequence"/>
</dbReference>
<reference evidence="9 10" key="1">
    <citation type="submission" date="2018-06" db="EMBL/GenBank/DDBJ databases">
        <title>Genomic Encyclopedia of Archaeal and Bacterial Type Strains, Phase II (KMG-II): from individual species to whole genera.</title>
        <authorList>
            <person name="Goeker M."/>
        </authorList>
    </citation>
    <scope>NUCLEOTIDE SEQUENCE [LARGE SCALE GENOMIC DNA]</scope>
    <source>
        <strain evidence="9 10">DSM 21851</strain>
    </source>
</reference>
<evidence type="ECO:0000256" key="7">
    <source>
        <dbReference type="RuleBase" id="RU366006"/>
    </source>
</evidence>
<dbReference type="SFLD" id="SFLDF00009">
    <property type="entry name" value="o-succinylbenzoate_synthase"/>
    <property type="match status" value="1"/>
</dbReference>
<keyword evidence="3 6" id="KW-0460">Magnesium</keyword>
<evidence type="ECO:0000256" key="6">
    <source>
        <dbReference type="PIRSR" id="PIRSR634603-3"/>
    </source>
</evidence>
<sequence length="365" mass="39899">MKINQIDVFKYNIPLKAPIAISLGTIENARNLLIRIHADGLTGWGEGSPFWMIVGETQETGFAAAQDFAKLLIGHNALDLEGNLNRLDAYLPNHPTIKSAFDMALYDLAAQAAGMPLYAFLGGKQRALITDETIYINTPERMAADAVRIQAQGGVAIKVKLGTNLRDDIRRVEAIREAVGDTIPIRTDANQGWNYPTAVNVLQTIQGWNIEYCEQPVKQGAIADLKRLREKTTVPIMADESLFSHRDALRLAQEEAVDYFNIKLSKSGGIFNALKINAIAEAAGIPCMIGCMSESRLAITAKAHFASARQNVTFFDLDAPFEHATDPVIGGAVYTGYHIGLSDQPGLGAEVDSHYLKSLENWTIT</sequence>
<accession>A0A327WVV7</accession>
<evidence type="ECO:0000256" key="4">
    <source>
        <dbReference type="ARBA" id="ARBA00023235"/>
    </source>
</evidence>
<dbReference type="InterPro" id="IPR013341">
    <property type="entry name" value="Mandelate_racemase_N_dom"/>
</dbReference>
<dbReference type="GO" id="GO:0016855">
    <property type="term" value="F:racemase and epimerase activity, acting on amino acids and derivatives"/>
    <property type="evidence" value="ECO:0007669"/>
    <property type="project" value="UniProtKB-UniRule"/>
</dbReference>
<organism evidence="9 10">
    <name type="scientific">Larkinella arboricola</name>
    <dbReference type="NCBI Taxonomy" id="643671"/>
    <lineage>
        <taxon>Bacteria</taxon>
        <taxon>Pseudomonadati</taxon>
        <taxon>Bacteroidota</taxon>
        <taxon>Cytophagia</taxon>
        <taxon>Cytophagales</taxon>
        <taxon>Spirosomataceae</taxon>
        <taxon>Larkinella</taxon>
    </lineage>
</organism>
<evidence type="ECO:0000313" key="10">
    <source>
        <dbReference type="Proteomes" id="UP000248790"/>
    </source>
</evidence>
<dbReference type="OrthoDB" id="9775391at2"/>
<dbReference type="InterPro" id="IPR029017">
    <property type="entry name" value="Enolase-like_N"/>
</dbReference>
<feature type="binding site" evidence="6">
    <location>
        <position position="188"/>
    </location>
    <ligand>
        <name>Mg(2+)</name>
        <dbReference type="ChEBI" id="CHEBI:18420"/>
    </ligand>
</feature>
<proteinExistence type="inferred from homology"/>
<comment type="similarity">
    <text evidence="1 7">Belongs to the mandelate racemase/muconate lactonizing enzyme family.</text>
</comment>
<evidence type="ECO:0000256" key="1">
    <source>
        <dbReference type="ARBA" id="ARBA00008031"/>
    </source>
</evidence>
<dbReference type="Gene3D" id="3.20.20.120">
    <property type="entry name" value="Enolase-like C-terminal domain"/>
    <property type="match status" value="1"/>
</dbReference>
<evidence type="ECO:0000259" key="8">
    <source>
        <dbReference type="SMART" id="SM00922"/>
    </source>
</evidence>
<dbReference type="InterPro" id="IPR034603">
    <property type="entry name" value="Dipeptide_epimerase"/>
</dbReference>
<dbReference type="FunFam" id="3.30.390.10:FF:000009">
    <property type="entry name" value="Hydrophobic dipeptide epimerase"/>
    <property type="match status" value="1"/>
</dbReference>
<dbReference type="AlphaFoldDB" id="A0A327WVV7"/>
<name>A0A327WVV7_LARAB</name>
<feature type="active site" description="Proton acceptor; specific for (S)-substrate epimerization" evidence="5">
    <location>
        <position position="263"/>
    </location>
</feature>
<dbReference type="Pfam" id="PF02746">
    <property type="entry name" value="MR_MLE_N"/>
    <property type="match status" value="1"/>
</dbReference>
<dbReference type="EMBL" id="QLMC01000004">
    <property type="protein sequence ID" value="RAJ95575.1"/>
    <property type="molecule type" value="Genomic_DNA"/>
</dbReference>
<evidence type="ECO:0000256" key="3">
    <source>
        <dbReference type="ARBA" id="ARBA00022842"/>
    </source>
</evidence>
<dbReference type="PANTHER" id="PTHR48073:SF2">
    <property type="entry name" value="O-SUCCINYLBENZOATE SYNTHASE"/>
    <property type="match status" value="1"/>
</dbReference>
<dbReference type="EC" id="5.1.1.-" evidence="7"/>
<dbReference type="SFLD" id="SFLDG00180">
    <property type="entry name" value="muconate_cycloisomerase"/>
    <property type="match status" value="1"/>
</dbReference>
<dbReference type="InterPro" id="IPR029065">
    <property type="entry name" value="Enolase_C-like"/>
</dbReference>
<dbReference type="SFLD" id="SFLDS00001">
    <property type="entry name" value="Enolase"/>
    <property type="match status" value="1"/>
</dbReference>
<dbReference type="CDD" id="cd03319">
    <property type="entry name" value="L-Ala-DL-Glu_epimerase"/>
    <property type="match status" value="1"/>
</dbReference>
<dbReference type="InterPro" id="IPR036849">
    <property type="entry name" value="Enolase-like_C_sf"/>
</dbReference>
<keyword evidence="10" id="KW-1185">Reference proteome</keyword>
<dbReference type="SMART" id="SM00922">
    <property type="entry name" value="MR_MLE"/>
    <property type="match status" value="1"/>
</dbReference>
<gene>
    <name evidence="9" type="ORF">LX87_03322</name>
</gene>
<dbReference type="RefSeq" id="WP_111629380.1">
    <property type="nucleotide sequence ID" value="NZ_QLMC01000004.1"/>
</dbReference>
<evidence type="ECO:0000256" key="2">
    <source>
        <dbReference type="ARBA" id="ARBA00022723"/>
    </source>
</evidence>
<feature type="active site" description="Proton acceptor; specific for (R)-substrate epimerization" evidence="5">
    <location>
        <position position="160"/>
    </location>
</feature>
<dbReference type="InterPro" id="IPR013342">
    <property type="entry name" value="Mandelate_racemase_C"/>
</dbReference>
<dbReference type="GO" id="GO:0000287">
    <property type="term" value="F:magnesium ion binding"/>
    <property type="evidence" value="ECO:0007669"/>
    <property type="project" value="UniProtKB-ARBA"/>
</dbReference>
<dbReference type="SUPFAM" id="SSF54826">
    <property type="entry name" value="Enolase N-terminal domain-like"/>
    <property type="match status" value="1"/>
</dbReference>
<protein>
    <recommendedName>
        <fullName evidence="7">Dipeptide epimerase</fullName>
        <ecNumber evidence="7">5.1.1.-</ecNumber>
    </recommendedName>
</protein>
<dbReference type="PANTHER" id="PTHR48073">
    <property type="entry name" value="O-SUCCINYLBENZOATE SYNTHASE-RELATED"/>
    <property type="match status" value="1"/>
</dbReference>
<dbReference type="Gene3D" id="3.30.390.10">
    <property type="entry name" value="Enolase-like, N-terminal domain"/>
    <property type="match status" value="1"/>
</dbReference>
<feature type="domain" description="Mandelate racemase/muconate lactonizing enzyme C-terminal" evidence="8">
    <location>
        <begin position="139"/>
        <end position="235"/>
    </location>
</feature>
<dbReference type="SUPFAM" id="SSF51604">
    <property type="entry name" value="Enolase C-terminal domain-like"/>
    <property type="match status" value="1"/>
</dbReference>